<dbReference type="EMBL" id="ASSJ01000052">
    <property type="protein sequence ID" value="ERN41236.1"/>
    <property type="molecule type" value="Genomic_DNA"/>
</dbReference>
<keyword evidence="1" id="KW-0812">Transmembrane</keyword>
<sequence>MENGILYSSGLFTSFVVCVLQIGITLKEDNAFFMVADLS</sequence>
<proteinExistence type="predicted"/>
<name>U5DHV4_9CHRO</name>
<evidence type="ECO:0000313" key="2">
    <source>
        <dbReference type="EMBL" id="ERN41236.1"/>
    </source>
</evidence>
<keyword evidence="1" id="KW-1133">Transmembrane helix</keyword>
<gene>
    <name evidence="2" type="ORF">KR51_00022130</name>
</gene>
<organism evidence="2 3">
    <name type="scientific">Rubidibacter lacunae KORDI 51-2</name>
    <dbReference type="NCBI Taxonomy" id="582515"/>
    <lineage>
        <taxon>Bacteria</taxon>
        <taxon>Bacillati</taxon>
        <taxon>Cyanobacteriota</taxon>
        <taxon>Cyanophyceae</taxon>
        <taxon>Oscillatoriophycideae</taxon>
        <taxon>Chroococcales</taxon>
        <taxon>Aphanothecaceae</taxon>
        <taxon>Rubidibacter</taxon>
    </lineage>
</organism>
<evidence type="ECO:0000313" key="3">
    <source>
        <dbReference type="Proteomes" id="UP000016960"/>
    </source>
</evidence>
<dbReference type="Proteomes" id="UP000016960">
    <property type="component" value="Unassembled WGS sequence"/>
</dbReference>
<dbReference type="AlphaFoldDB" id="U5DHV4"/>
<keyword evidence="1" id="KW-0472">Membrane</keyword>
<reference evidence="2 3" key="1">
    <citation type="submission" date="2013-05" db="EMBL/GenBank/DDBJ databases">
        <title>Draft genome sequence of Rubidibacter lacunae KORDI 51-2.</title>
        <authorList>
            <person name="Choi D.H."/>
            <person name="Noh J.H."/>
            <person name="Kwon K.-K."/>
            <person name="Lee J.-H."/>
            <person name="Ryu J.-Y."/>
        </authorList>
    </citation>
    <scope>NUCLEOTIDE SEQUENCE [LARGE SCALE GENOMIC DNA]</scope>
    <source>
        <strain evidence="2 3">KORDI 51-2</strain>
    </source>
</reference>
<protein>
    <submittedName>
        <fullName evidence="2">Uncharacterized protein</fullName>
    </submittedName>
</protein>
<accession>U5DHV4</accession>
<keyword evidence="3" id="KW-1185">Reference proteome</keyword>
<feature type="transmembrane region" description="Helical" evidence="1">
    <location>
        <begin position="6"/>
        <end position="26"/>
    </location>
</feature>
<dbReference type="InParanoid" id="U5DHV4"/>
<evidence type="ECO:0000256" key="1">
    <source>
        <dbReference type="SAM" id="Phobius"/>
    </source>
</evidence>
<comment type="caution">
    <text evidence="2">The sequence shown here is derived from an EMBL/GenBank/DDBJ whole genome shotgun (WGS) entry which is preliminary data.</text>
</comment>